<dbReference type="Pfam" id="PF04261">
    <property type="entry name" value="Dyp_perox_N"/>
    <property type="match status" value="1"/>
</dbReference>
<sequence length="472" mass="49747">MPDENDDAVNVASTASTASSTPDRQLPGGNPQMSADATRPAGHDTAAAAAPQGTCPTGAGRRSFVRTALGAGAGAAALAGGGLAISTAAGGSSAQAADSDTRGQAAPVDFHGVHQAGVITPQPAAATFVSFDVIADTKAELADLFRTLTERARFLTAGGTPVDLGVGAPPSDNGILGPTVPADALTVTVGVGSSLFDDRYGLAAAKPRRLTPMRTFPNDNLRPGQCHGDLSLQICAGSTDTVLHALRDIAKHTRGALQIKWRMDGFQNAPRPSGAQRNLLGFKDGIANPDVTSAREMDELVWVTDALGEPAWATGGSYQAIRIIRMLVEFWDRVSLTEQELMFGRRKDTGAPLDGAKETDTPLYAKDPQGTAIPLDAHIRMANPRTAKTDDSRILRRGYNYDSGIDAVGNLDMGLVFCCYQQDVRRQFEATQTRLIDEPLVDYISPVGGGYFYVLPGVRDSKDWLGRTLLTA</sequence>
<dbReference type="Pfam" id="PF20628">
    <property type="entry name" value="Dyp_perox_C"/>
    <property type="match status" value="1"/>
</dbReference>
<evidence type="ECO:0000313" key="17">
    <source>
        <dbReference type="EMBL" id="SFF03316.1"/>
    </source>
</evidence>
<evidence type="ECO:0000256" key="1">
    <source>
        <dbReference type="ARBA" id="ARBA00004196"/>
    </source>
</evidence>
<dbReference type="GO" id="GO:0020037">
    <property type="term" value="F:heme binding"/>
    <property type="evidence" value="ECO:0007669"/>
    <property type="project" value="InterPro"/>
</dbReference>
<dbReference type="PANTHER" id="PTHR30521:SF4">
    <property type="entry name" value="DEFERROCHELATASE"/>
    <property type="match status" value="1"/>
</dbReference>
<comment type="catalytic activity">
    <reaction evidence="12">
        <text>heme b + 2 H(+) = protoporphyrin IX + Fe(2+)</text>
        <dbReference type="Rhea" id="RHEA:22584"/>
        <dbReference type="ChEBI" id="CHEBI:15378"/>
        <dbReference type="ChEBI" id="CHEBI:29033"/>
        <dbReference type="ChEBI" id="CHEBI:57306"/>
        <dbReference type="ChEBI" id="CHEBI:60344"/>
        <dbReference type="EC" id="4.98.1.1"/>
    </reaction>
    <physiologicalReaction direction="left-to-right" evidence="12">
        <dbReference type="Rhea" id="RHEA:22585"/>
    </physiologicalReaction>
</comment>
<dbReference type="InterPro" id="IPR006313">
    <property type="entry name" value="EfeB/EfeN"/>
</dbReference>
<feature type="domain" description="Dyp-type peroxidase N-terminal" evidence="15">
    <location>
        <begin position="115"/>
        <end position="267"/>
    </location>
</feature>
<protein>
    <recommendedName>
        <fullName evidence="10 13">Deferrochelatase</fullName>
        <ecNumber evidence="13">1.11.1.-</ecNumber>
    </recommendedName>
    <alternativeName>
        <fullName evidence="11 13">Peroxidase EfeB</fullName>
    </alternativeName>
</protein>
<evidence type="ECO:0000256" key="8">
    <source>
        <dbReference type="ARBA" id="ARBA00023239"/>
    </source>
</evidence>
<dbReference type="PROSITE" id="PS51404">
    <property type="entry name" value="DYP_PEROXIDASE"/>
    <property type="match status" value="1"/>
</dbReference>
<dbReference type="AlphaFoldDB" id="A0A1I2FFM0"/>
<evidence type="ECO:0000256" key="5">
    <source>
        <dbReference type="ARBA" id="ARBA00022729"/>
    </source>
</evidence>
<keyword evidence="5" id="KW-0732">Signal</keyword>
<keyword evidence="7 13" id="KW-0408">Iron</keyword>
<evidence type="ECO:0000256" key="7">
    <source>
        <dbReference type="ARBA" id="ARBA00023004"/>
    </source>
</evidence>
<keyword evidence="18" id="KW-1185">Reference proteome</keyword>
<accession>A0A1I2FFM0</accession>
<comment type="cofactor">
    <cofactor evidence="13">
        <name>heme b</name>
        <dbReference type="ChEBI" id="CHEBI:60344"/>
    </cofactor>
    <text evidence="13">Binds 1 heme b (iron(II)-protoporphyrin IX) group non-covalently per subunit.</text>
</comment>
<evidence type="ECO:0000256" key="10">
    <source>
        <dbReference type="ARBA" id="ARBA00033771"/>
    </source>
</evidence>
<evidence type="ECO:0000313" key="18">
    <source>
        <dbReference type="Proteomes" id="UP000199323"/>
    </source>
</evidence>
<dbReference type="GO" id="GO:0033212">
    <property type="term" value="P:iron import into cell"/>
    <property type="evidence" value="ECO:0007669"/>
    <property type="project" value="InterPro"/>
</dbReference>
<evidence type="ECO:0000256" key="4">
    <source>
        <dbReference type="ARBA" id="ARBA00022723"/>
    </source>
</evidence>
<dbReference type="GO" id="GO:0004601">
    <property type="term" value="F:peroxidase activity"/>
    <property type="evidence" value="ECO:0007669"/>
    <property type="project" value="UniProtKB-KW"/>
</dbReference>
<evidence type="ECO:0000256" key="9">
    <source>
        <dbReference type="ARBA" id="ARBA00025737"/>
    </source>
</evidence>
<evidence type="ECO:0000256" key="3">
    <source>
        <dbReference type="ARBA" id="ARBA00022617"/>
    </source>
</evidence>
<dbReference type="NCBIfam" id="TIGR01412">
    <property type="entry name" value="tat_substr_1"/>
    <property type="match status" value="1"/>
</dbReference>
<feature type="region of interest" description="Disordered" evidence="14">
    <location>
        <begin position="1"/>
        <end position="58"/>
    </location>
</feature>
<keyword evidence="2 13" id="KW-0575">Peroxidase</keyword>
<feature type="domain" description="Dyp-type peroxidase C-terminal" evidence="16">
    <location>
        <begin position="276"/>
        <end position="458"/>
    </location>
</feature>
<dbReference type="InterPro" id="IPR006311">
    <property type="entry name" value="TAT_signal"/>
</dbReference>
<dbReference type="STRING" id="380248.SAMN05216251_107297"/>
<dbReference type="EMBL" id="FONG01000007">
    <property type="protein sequence ID" value="SFF03316.1"/>
    <property type="molecule type" value="Genomic_DNA"/>
</dbReference>
<evidence type="ECO:0000256" key="6">
    <source>
        <dbReference type="ARBA" id="ARBA00023002"/>
    </source>
</evidence>
<dbReference type="NCBIfam" id="TIGR01413">
    <property type="entry name" value="Dyp_perox_fam"/>
    <property type="match status" value="1"/>
</dbReference>
<dbReference type="Proteomes" id="UP000199323">
    <property type="component" value="Unassembled WGS sequence"/>
</dbReference>
<feature type="compositionally biased region" description="Low complexity" evidence="14">
    <location>
        <begin position="12"/>
        <end position="21"/>
    </location>
</feature>
<comment type="function">
    <text evidence="13">Involved in the recovery of exogenous heme iron. Extracts iron from heme while preserving the protoporphyrin ring intact.</text>
</comment>
<evidence type="ECO:0000256" key="12">
    <source>
        <dbReference type="ARBA" id="ARBA00048856"/>
    </source>
</evidence>
<evidence type="ECO:0000259" key="16">
    <source>
        <dbReference type="Pfam" id="PF20628"/>
    </source>
</evidence>
<dbReference type="GO" id="GO:0005829">
    <property type="term" value="C:cytosol"/>
    <property type="evidence" value="ECO:0007669"/>
    <property type="project" value="TreeGrafter"/>
</dbReference>
<evidence type="ECO:0000256" key="14">
    <source>
        <dbReference type="SAM" id="MobiDB-lite"/>
    </source>
</evidence>
<keyword evidence="3 13" id="KW-0349">Heme</keyword>
<keyword evidence="6 13" id="KW-0560">Oxidoreductase</keyword>
<comment type="subcellular location">
    <subcellularLocation>
        <location evidence="1">Cell envelope</location>
    </subcellularLocation>
</comment>
<evidence type="ECO:0000256" key="11">
    <source>
        <dbReference type="ARBA" id="ARBA00033775"/>
    </source>
</evidence>
<evidence type="ECO:0000259" key="15">
    <source>
        <dbReference type="Pfam" id="PF04261"/>
    </source>
</evidence>
<dbReference type="EC" id="1.11.1.-" evidence="13"/>
<dbReference type="PROSITE" id="PS51318">
    <property type="entry name" value="TAT"/>
    <property type="match status" value="1"/>
</dbReference>
<keyword evidence="8" id="KW-0456">Lyase</keyword>
<comment type="similarity">
    <text evidence="9 13">Belongs to the DyP-type peroxidase family.</text>
</comment>
<evidence type="ECO:0000256" key="13">
    <source>
        <dbReference type="RuleBase" id="RU365017"/>
    </source>
</evidence>
<dbReference type="GO" id="GO:0030313">
    <property type="term" value="C:cell envelope"/>
    <property type="evidence" value="ECO:0007669"/>
    <property type="project" value="UniProtKB-SubCell"/>
</dbReference>
<dbReference type="InterPro" id="IPR006314">
    <property type="entry name" value="Dyp_peroxidase"/>
</dbReference>
<dbReference type="InterPro" id="IPR048327">
    <property type="entry name" value="Dyp_perox_N"/>
</dbReference>
<name>A0A1I2FFM0_9ACTN</name>
<feature type="compositionally biased region" description="Low complexity" evidence="14">
    <location>
        <begin position="37"/>
        <end position="58"/>
    </location>
</feature>
<dbReference type="InterPro" id="IPR048328">
    <property type="entry name" value="Dyp_perox_C"/>
</dbReference>
<dbReference type="GO" id="GO:0004325">
    <property type="term" value="F:ferrochelatase activity"/>
    <property type="evidence" value="ECO:0007669"/>
    <property type="project" value="UniProtKB-EC"/>
</dbReference>
<keyword evidence="4 13" id="KW-0479">Metal-binding</keyword>
<dbReference type="InterPro" id="IPR011008">
    <property type="entry name" value="Dimeric_a/b-barrel"/>
</dbReference>
<reference evidence="17 18" key="1">
    <citation type="submission" date="2016-10" db="EMBL/GenBank/DDBJ databases">
        <authorList>
            <person name="de Groot N.N."/>
        </authorList>
    </citation>
    <scope>NUCLEOTIDE SEQUENCE [LARGE SCALE GENOMIC DNA]</scope>
    <source>
        <strain evidence="17 18">CGMCC 4.3510</strain>
    </source>
</reference>
<gene>
    <name evidence="17" type="ORF">SAMN05216251_107297</name>
</gene>
<proteinExistence type="inferred from homology"/>
<dbReference type="SUPFAM" id="SSF54909">
    <property type="entry name" value="Dimeric alpha+beta barrel"/>
    <property type="match status" value="1"/>
</dbReference>
<dbReference type="GO" id="GO:0046872">
    <property type="term" value="F:metal ion binding"/>
    <property type="evidence" value="ECO:0007669"/>
    <property type="project" value="UniProtKB-KW"/>
</dbReference>
<evidence type="ECO:0000256" key="2">
    <source>
        <dbReference type="ARBA" id="ARBA00022559"/>
    </source>
</evidence>
<organism evidence="17 18">
    <name type="scientific">Actinacidiphila alni</name>
    <dbReference type="NCBI Taxonomy" id="380248"/>
    <lineage>
        <taxon>Bacteria</taxon>
        <taxon>Bacillati</taxon>
        <taxon>Actinomycetota</taxon>
        <taxon>Actinomycetes</taxon>
        <taxon>Kitasatosporales</taxon>
        <taxon>Streptomycetaceae</taxon>
        <taxon>Actinacidiphila</taxon>
    </lineage>
</organism>
<dbReference type="PANTHER" id="PTHR30521">
    <property type="entry name" value="DEFERROCHELATASE/PEROXIDASE"/>
    <property type="match status" value="1"/>
</dbReference>